<keyword evidence="1" id="KW-1133">Transmembrane helix</keyword>
<dbReference type="EMBL" id="BAABFR010000018">
    <property type="protein sequence ID" value="GAA4389207.1"/>
    <property type="molecule type" value="Genomic_DNA"/>
</dbReference>
<dbReference type="InterPro" id="IPR001387">
    <property type="entry name" value="Cro/C1-type_HTH"/>
</dbReference>
<reference evidence="4" key="1">
    <citation type="journal article" date="2019" name="Int. J. Syst. Evol. Microbiol.">
        <title>The Global Catalogue of Microorganisms (GCM) 10K type strain sequencing project: providing services to taxonomists for standard genome sequencing and annotation.</title>
        <authorList>
            <consortium name="The Broad Institute Genomics Platform"/>
            <consortium name="The Broad Institute Genome Sequencing Center for Infectious Disease"/>
            <person name="Wu L."/>
            <person name="Ma J."/>
        </authorList>
    </citation>
    <scope>NUCLEOTIDE SEQUENCE [LARGE SCALE GENOMIC DNA]</scope>
    <source>
        <strain evidence="4">JCM 17688</strain>
    </source>
</reference>
<evidence type="ECO:0000259" key="2">
    <source>
        <dbReference type="Pfam" id="PF20703"/>
    </source>
</evidence>
<dbReference type="Pfam" id="PF20703">
    <property type="entry name" value="nSTAND1"/>
    <property type="match status" value="1"/>
</dbReference>
<sequence>MTTPDRTTDTAVPDGPATVGAAHGDGVAVFAAGLRGLFTAAGSPTVAEAARAVGVSTGTVSHWRTGRHLPDDFAVIEPLLVWLTVRARNRTRPDDAAPLWTVRQWQALHTTAAGQDPTLLMLHRLLDAVDTWIDHNGAYEQAVREVMLAALDVTADGRAVPGRITPADLSPPTWDAAEVLADLGLLTPTPDEALTLVDPRILDLWPRLHAWIADTRAAVAMRTALVDDALRWHTAGQPHVMLYDHLRLTATAAALTRLHPDAADQDTDQRFRFGDATAAQIPSAAAGFWAASQHAATGTLTVHKIVMALLITLAVAVVGMAALAGWAWR</sequence>
<evidence type="ECO:0000313" key="4">
    <source>
        <dbReference type="Proteomes" id="UP001500635"/>
    </source>
</evidence>
<keyword evidence="1" id="KW-0812">Transmembrane</keyword>
<accession>A0ABP8JDU9</accession>
<dbReference type="InterPro" id="IPR049052">
    <property type="entry name" value="nSTAND1"/>
</dbReference>
<keyword evidence="1" id="KW-0472">Membrane</keyword>
<gene>
    <name evidence="3" type="ORF">GCM10023147_15620</name>
</gene>
<organism evidence="3 4">
    <name type="scientific">Tsukamurella soli</name>
    <dbReference type="NCBI Taxonomy" id="644556"/>
    <lineage>
        <taxon>Bacteria</taxon>
        <taxon>Bacillati</taxon>
        <taxon>Actinomycetota</taxon>
        <taxon>Actinomycetes</taxon>
        <taxon>Mycobacteriales</taxon>
        <taxon>Tsukamurellaceae</taxon>
        <taxon>Tsukamurella</taxon>
    </lineage>
</organism>
<dbReference type="CDD" id="cd00093">
    <property type="entry name" value="HTH_XRE"/>
    <property type="match status" value="1"/>
</dbReference>
<dbReference type="Proteomes" id="UP001500635">
    <property type="component" value="Unassembled WGS sequence"/>
</dbReference>
<evidence type="ECO:0000313" key="3">
    <source>
        <dbReference type="EMBL" id="GAA4389207.1"/>
    </source>
</evidence>
<name>A0ABP8JDU9_9ACTN</name>
<comment type="caution">
    <text evidence="3">The sequence shown here is derived from an EMBL/GenBank/DDBJ whole genome shotgun (WGS) entry which is preliminary data.</text>
</comment>
<feature type="transmembrane region" description="Helical" evidence="1">
    <location>
        <begin position="305"/>
        <end position="328"/>
    </location>
</feature>
<proteinExistence type="predicted"/>
<keyword evidence="4" id="KW-1185">Reference proteome</keyword>
<feature type="domain" description="Novel STAND NTPase 1" evidence="2">
    <location>
        <begin position="138"/>
        <end position="238"/>
    </location>
</feature>
<dbReference type="RefSeq" id="WP_344993333.1">
    <property type="nucleotide sequence ID" value="NZ_BAABFR010000018.1"/>
</dbReference>
<protein>
    <recommendedName>
        <fullName evidence="2">Novel STAND NTPase 1 domain-containing protein</fullName>
    </recommendedName>
</protein>
<evidence type="ECO:0000256" key="1">
    <source>
        <dbReference type="SAM" id="Phobius"/>
    </source>
</evidence>